<organism evidence="1 2">
    <name type="scientific">Trifolium pratense</name>
    <name type="common">Red clover</name>
    <dbReference type="NCBI Taxonomy" id="57577"/>
    <lineage>
        <taxon>Eukaryota</taxon>
        <taxon>Viridiplantae</taxon>
        <taxon>Streptophyta</taxon>
        <taxon>Embryophyta</taxon>
        <taxon>Tracheophyta</taxon>
        <taxon>Spermatophyta</taxon>
        <taxon>Magnoliopsida</taxon>
        <taxon>eudicotyledons</taxon>
        <taxon>Gunneridae</taxon>
        <taxon>Pentapetalae</taxon>
        <taxon>rosids</taxon>
        <taxon>fabids</taxon>
        <taxon>Fabales</taxon>
        <taxon>Fabaceae</taxon>
        <taxon>Papilionoideae</taxon>
        <taxon>50 kb inversion clade</taxon>
        <taxon>NPAAA clade</taxon>
        <taxon>Hologalegina</taxon>
        <taxon>IRL clade</taxon>
        <taxon>Trifolieae</taxon>
        <taxon>Trifolium</taxon>
    </lineage>
</organism>
<comment type="caution">
    <text evidence="1">The sequence shown here is derived from an EMBL/GenBank/DDBJ whole genome shotgun (WGS) entry which is preliminary data.</text>
</comment>
<evidence type="ECO:0000313" key="2">
    <source>
        <dbReference type="Proteomes" id="UP001177021"/>
    </source>
</evidence>
<keyword evidence="2" id="KW-1185">Reference proteome</keyword>
<accession>A0ACB0M7T4</accession>
<reference evidence="1" key="1">
    <citation type="submission" date="2023-10" db="EMBL/GenBank/DDBJ databases">
        <authorList>
            <person name="Rodriguez Cubillos JULIANA M."/>
            <person name="De Vega J."/>
        </authorList>
    </citation>
    <scope>NUCLEOTIDE SEQUENCE</scope>
</reference>
<gene>
    <name evidence="1" type="ORF">MILVUS5_LOCUS39359</name>
</gene>
<dbReference type="Proteomes" id="UP001177021">
    <property type="component" value="Unassembled WGS sequence"/>
</dbReference>
<sequence>MTHSDNPMIFVVGILGNIASFFCFIAPISIFYRIVKKKATDGFQSVPYVAALFSAMLWIFYAYIKTGEMLIITINLFGCAIETIYLAIYMIYCPRKARIFTVKLVCLLNLGGICLVVVLTHVLAKERTARIELLGWICVVLSTSVFAAPLSIIRVVIRTKSVEFMPFTLSLLLTISAILWLTYGILLKDIFVTLPNFVGITFGTIQMVLYAIYRKNKPVNDEKVAEHKEDINDNQVQVIVIPTQNMVDVELGENKEEKQHEKKQEQVEPREGIELQQQKEG</sequence>
<dbReference type="EMBL" id="CASHSV030000823">
    <property type="protein sequence ID" value="CAJ2676670.1"/>
    <property type="molecule type" value="Genomic_DNA"/>
</dbReference>
<name>A0ACB0M7T4_TRIPR</name>
<protein>
    <submittedName>
        <fullName evidence="1">Uncharacterized protein</fullName>
    </submittedName>
</protein>
<evidence type="ECO:0000313" key="1">
    <source>
        <dbReference type="EMBL" id="CAJ2676670.1"/>
    </source>
</evidence>
<proteinExistence type="predicted"/>